<evidence type="ECO:0000313" key="2">
    <source>
        <dbReference type="Proteomes" id="UP000828390"/>
    </source>
</evidence>
<keyword evidence="2" id="KW-1185">Reference proteome</keyword>
<comment type="caution">
    <text evidence="1">The sequence shown here is derived from an EMBL/GenBank/DDBJ whole genome shotgun (WGS) entry which is preliminary data.</text>
</comment>
<dbReference type="EMBL" id="JAIWYP010000002">
    <property type="protein sequence ID" value="KAH3863923.1"/>
    <property type="molecule type" value="Genomic_DNA"/>
</dbReference>
<sequence>MAARLPGKSTVVFDRTVQFNTVLYRSVWPDMFLHEGGSVLHKGIVAIGYIYLSSVRT</sequence>
<reference evidence="1" key="2">
    <citation type="submission" date="2020-11" db="EMBL/GenBank/DDBJ databases">
        <authorList>
            <person name="McCartney M.A."/>
            <person name="Auch B."/>
            <person name="Kono T."/>
            <person name="Mallez S."/>
            <person name="Becker A."/>
            <person name="Gohl D.M."/>
            <person name="Silverstein K.A.T."/>
            <person name="Koren S."/>
            <person name="Bechman K.B."/>
            <person name="Herman A."/>
            <person name="Abrahante J.E."/>
            <person name="Garbe J."/>
        </authorList>
    </citation>
    <scope>NUCLEOTIDE SEQUENCE</scope>
    <source>
        <strain evidence="1">Duluth1</strain>
        <tissue evidence="1">Whole animal</tissue>
    </source>
</reference>
<dbReference type="AlphaFoldDB" id="A0A9D4RDY7"/>
<protein>
    <submittedName>
        <fullName evidence="1">Uncharacterized protein</fullName>
    </submittedName>
</protein>
<name>A0A9D4RDY7_DREPO</name>
<dbReference type="Proteomes" id="UP000828390">
    <property type="component" value="Unassembled WGS sequence"/>
</dbReference>
<feature type="non-terminal residue" evidence="1">
    <location>
        <position position="57"/>
    </location>
</feature>
<accession>A0A9D4RDY7</accession>
<gene>
    <name evidence="1" type="ORF">DPMN_026929</name>
</gene>
<proteinExistence type="predicted"/>
<organism evidence="1 2">
    <name type="scientific">Dreissena polymorpha</name>
    <name type="common">Zebra mussel</name>
    <name type="synonym">Mytilus polymorpha</name>
    <dbReference type="NCBI Taxonomy" id="45954"/>
    <lineage>
        <taxon>Eukaryota</taxon>
        <taxon>Metazoa</taxon>
        <taxon>Spiralia</taxon>
        <taxon>Lophotrochozoa</taxon>
        <taxon>Mollusca</taxon>
        <taxon>Bivalvia</taxon>
        <taxon>Autobranchia</taxon>
        <taxon>Heteroconchia</taxon>
        <taxon>Euheterodonta</taxon>
        <taxon>Imparidentia</taxon>
        <taxon>Neoheterodontei</taxon>
        <taxon>Myida</taxon>
        <taxon>Dreissenoidea</taxon>
        <taxon>Dreissenidae</taxon>
        <taxon>Dreissena</taxon>
    </lineage>
</organism>
<evidence type="ECO:0000313" key="1">
    <source>
        <dbReference type="EMBL" id="KAH3863923.1"/>
    </source>
</evidence>
<reference evidence="1" key="1">
    <citation type="journal article" date="2019" name="bioRxiv">
        <title>The Genome of the Zebra Mussel, Dreissena polymorpha: A Resource for Invasive Species Research.</title>
        <authorList>
            <person name="McCartney M.A."/>
            <person name="Auch B."/>
            <person name="Kono T."/>
            <person name="Mallez S."/>
            <person name="Zhang Y."/>
            <person name="Obille A."/>
            <person name="Becker A."/>
            <person name="Abrahante J.E."/>
            <person name="Garbe J."/>
            <person name="Badalamenti J.P."/>
            <person name="Herman A."/>
            <person name="Mangelson H."/>
            <person name="Liachko I."/>
            <person name="Sullivan S."/>
            <person name="Sone E.D."/>
            <person name="Koren S."/>
            <person name="Silverstein K.A.T."/>
            <person name="Beckman K.B."/>
            <person name="Gohl D.M."/>
        </authorList>
    </citation>
    <scope>NUCLEOTIDE SEQUENCE</scope>
    <source>
        <strain evidence="1">Duluth1</strain>
        <tissue evidence="1">Whole animal</tissue>
    </source>
</reference>